<organism evidence="3 4">
    <name type="scientific">Halorientalis regularis</name>
    <dbReference type="NCBI Taxonomy" id="660518"/>
    <lineage>
        <taxon>Archaea</taxon>
        <taxon>Methanobacteriati</taxon>
        <taxon>Methanobacteriota</taxon>
        <taxon>Stenosarchaea group</taxon>
        <taxon>Halobacteria</taxon>
        <taxon>Halobacteriales</taxon>
        <taxon>Haloarculaceae</taxon>
        <taxon>Halorientalis</taxon>
    </lineage>
</organism>
<dbReference type="SUPFAM" id="SSF50249">
    <property type="entry name" value="Nucleic acid-binding proteins"/>
    <property type="match status" value="1"/>
</dbReference>
<evidence type="ECO:0000313" key="4">
    <source>
        <dbReference type="Proteomes" id="UP000199076"/>
    </source>
</evidence>
<dbReference type="InterPro" id="IPR052513">
    <property type="entry name" value="Thioester_dehydratase-like"/>
</dbReference>
<accession>A0A1G7PVR4</accession>
<evidence type="ECO:0008006" key="5">
    <source>
        <dbReference type="Google" id="ProtNLM"/>
    </source>
</evidence>
<dbReference type="Gene3D" id="6.10.30.10">
    <property type="match status" value="1"/>
</dbReference>
<dbReference type="PANTHER" id="PTHR34075">
    <property type="entry name" value="BLR3430 PROTEIN"/>
    <property type="match status" value="1"/>
</dbReference>
<dbReference type="RefSeq" id="WP_092693577.1">
    <property type="nucleotide sequence ID" value="NZ_FNBK01000011.1"/>
</dbReference>
<dbReference type="EMBL" id="FNBK01000011">
    <property type="protein sequence ID" value="SDF90412.1"/>
    <property type="molecule type" value="Genomic_DNA"/>
</dbReference>
<dbReference type="InterPro" id="IPR022002">
    <property type="entry name" value="ChsH2_Znr"/>
</dbReference>
<reference evidence="4" key="1">
    <citation type="submission" date="2016-10" db="EMBL/GenBank/DDBJ databases">
        <authorList>
            <person name="Varghese N."/>
            <person name="Submissions S."/>
        </authorList>
    </citation>
    <scope>NUCLEOTIDE SEQUENCE [LARGE SCALE GENOMIC DNA]</scope>
    <source>
        <strain evidence="4">IBRC-M 10760</strain>
    </source>
</reference>
<proteinExistence type="predicted"/>
<dbReference type="Pfam" id="PF12172">
    <property type="entry name" value="zf-ChsH2"/>
    <property type="match status" value="1"/>
</dbReference>
<dbReference type="OrthoDB" id="9573at2157"/>
<dbReference type="PANTHER" id="PTHR34075:SF5">
    <property type="entry name" value="BLR3430 PROTEIN"/>
    <property type="match status" value="1"/>
</dbReference>
<name>A0A1G7PVR4_9EURY</name>
<dbReference type="Pfam" id="PF01796">
    <property type="entry name" value="OB_ChsH2_C"/>
    <property type="match status" value="1"/>
</dbReference>
<keyword evidence="4" id="KW-1185">Reference proteome</keyword>
<evidence type="ECO:0000259" key="2">
    <source>
        <dbReference type="Pfam" id="PF12172"/>
    </source>
</evidence>
<dbReference type="InterPro" id="IPR002878">
    <property type="entry name" value="ChsH2_C"/>
</dbReference>
<dbReference type="STRING" id="660518.SAMN05216218_11143"/>
<protein>
    <recommendedName>
        <fullName evidence="5">DUF35 domain-containing protein</fullName>
    </recommendedName>
</protein>
<sequence>MREDVIAAPFFEALADDAFAVQRCGACDRAFLPPAPVCPHCHAADVDWERTDARGRLYAFTELLRTPPNFDEPAVVGTVVVEGVRVLAPIDAPYDALSIGDPVALVPTDGAGDHDRGRWADAPFFTAEPRPDAE</sequence>
<dbReference type="InterPro" id="IPR012340">
    <property type="entry name" value="NA-bd_OB-fold"/>
</dbReference>
<feature type="domain" description="ChsH2 C-terminal OB-fold" evidence="1">
    <location>
        <begin position="48"/>
        <end position="106"/>
    </location>
</feature>
<dbReference type="AlphaFoldDB" id="A0A1G7PVR4"/>
<gene>
    <name evidence="3" type="ORF">SAMN05216218_11143</name>
</gene>
<dbReference type="Proteomes" id="UP000199076">
    <property type="component" value="Unassembled WGS sequence"/>
</dbReference>
<feature type="domain" description="ChsH2 rubredoxin-like zinc ribbon" evidence="2">
    <location>
        <begin position="11"/>
        <end position="46"/>
    </location>
</feature>
<evidence type="ECO:0000259" key="1">
    <source>
        <dbReference type="Pfam" id="PF01796"/>
    </source>
</evidence>
<evidence type="ECO:0000313" key="3">
    <source>
        <dbReference type="EMBL" id="SDF90412.1"/>
    </source>
</evidence>